<evidence type="ECO:0000313" key="2">
    <source>
        <dbReference type="EnsemblPlants" id="KQL30956"/>
    </source>
</evidence>
<evidence type="ECO:0000313" key="3">
    <source>
        <dbReference type="Proteomes" id="UP000004995"/>
    </source>
</evidence>
<name>K3Z1K9_SETIT</name>
<organism evidence="2 3">
    <name type="scientific">Setaria italica</name>
    <name type="common">Foxtail millet</name>
    <name type="synonym">Panicum italicum</name>
    <dbReference type="NCBI Taxonomy" id="4555"/>
    <lineage>
        <taxon>Eukaryota</taxon>
        <taxon>Viridiplantae</taxon>
        <taxon>Streptophyta</taxon>
        <taxon>Embryophyta</taxon>
        <taxon>Tracheophyta</taxon>
        <taxon>Spermatophyta</taxon>
        <taxon>Magnoliopsida</taxon>
        <taxon>Liliopsida</taxon>
        <taxon>Poales</taxon>
        <taxon>Poaceae</taxon>
        <taxon>PACMAD clade</taxon>
        <taxon>Panicoideae</taxon>
        <taxon>Panicodae</taxon>
        <taxon>Paniceae</taxon>
        <taxon>Cenchrinae</taxon>
        <taxon>Setaria</taxon>
    </lineage>
</organism>
<evidence type="ECO:0000256" key="1">
    <source>
        <dbReference type="SAM" id="MobiDB-lite"/>
    </source>
</evidence>
<dbReference type="Proteomes" id="UP000004995">
    <property type="component" value="Unassembled WGS sequence"/>
</dbReference>
<proteinExistence type="predicted"/>
<dbReference type="HOGENOM" id="CLU_2626624_0_0_1"/>
<protein>
    <submittedName>
        <fullName evidence="2">Uncharacterized protein</fullName>
    </submittedName>
</protein>
<dbReference type="Gramene" id="KQL30956">
    <property type="protein sequence ID" value="KQL30956"/>
    <property type="gene ID" value="SETIT_020427mg"/>
</dbReference>
<keyword evidence="3" id="KW-1185">Reference proteome</keyword>
<dbReference type="EnsemblPlants" id="KQL30956">
    <property type="protein sequence ID" value="KQL30956"/>
    <property type="gene ID" value="SETIT_020427mg"/>
</dbReference>
<sequence length="78" mass="8626">MSRSRTLIAINSIDTGSSQRTNARGTLDLAVEIRRGGRRRWPAWRRGASPRAPPWPSGASSAGAWVGGDWAQRLVRWI</sequence>
<accession>K3Z1K9</accession>
<dbReference type="InParanoid" id="K3Z1K9"/>
<feature type="region of interest" description="Disordered" evidence="1">
    <location>
        <begin position="43"/>
        <end position="62"/>
    </location>
</feature>
<reference evidence="3" key="1">
    <citation type="journal article" date="2012" name="Nat. Biotechnol.">
        <title>Reference genome sequence of the model plant Setaria.</title>
        <authorList>
            <person name="Bennetzen J.L."/>
            <person name="Schmutz J."/>
            <person name="Wang H."/>
            <person name="Percifield R."/>
            <person name="Hawkins J."/>
            <person name="Pontaroli A.C."/>
            <person name="Estep M."/>
            <person name="Feng L."/>
            <person name="Vaughn J.N."/>
            <person name="Grimwood J."/>
            <person name="Jenkins J."/>
            <person name="Barry K."/>
            <person name="Lindquist E."/>
            <person name="Hellsten U."/>
            <person name="Deshpande S."/>
            <person name="Wang X."/>
            <person name="Wu X."/>
            <person name="Mitros T."/>
            <person name="Triplett J."/>
            <person name="Yang X."/>
            <person name="Ye C.Y."/>
            <person name="Mauro-Herrera M."/>
            <person name="Wang L."/>
            <person name="Li P."/>
            <person name="Sharma M."/>
            <person name="Sharma R."/>
            <person name="Ronald P.C."/>
            <person name="Panaud O."/>
            <person name="Kellogg E.A."/>
            <person name="Brutnell T.P."/>
            <person name="Doust A.N."/>
            <person name="Tuskan G.A."/>
            <person name="Rokhsar D."/>
            <person name="Devos K.M."/>
        </authorList>
    </citation>
    <scope>NUCLEOTIDE SEQUENCE [LARGE SCALE GENOMIC DNA]</scope>
    <source>
        <strain evidence="3">cv. Yugu1</strain>
    </source>
</reference>
<reference evidence="2" key="2">
    <citation type="submission" date="2018-08" db="UniProtKB">
        <authorList>
            <consortium name="EnsemblPlants"/>
        </authorList>
    </citation>
    <scope>IDENTIFICATION</scope>
    <source>
        <strain evidence="2">Yugu1</strain>
    </source>
</reference>
<dbReference type="AlphaFoldDB" id="K3Z1K9"/>
<dbReference type="EMBL" id="AGNK02000495">
    <property type="status" value="NOT_ANNOTATED_CDS"/>
    <property type="molecule type" value="Genomic_DNA"/>
</dbReference>